<evidence type="ECO:0000313" key="2">
    <source>
        <dbReference type="Proteomes" id="UP000250675"/>
    </source>
</evidence>
<sequence>MSHKYRCEVCNKFIRPDEFDISVGDKVNFNSQ</sequence>
<name>A0A2X3DGL3_KLEPN</name>
<proteinExistence type="predicted"/>
<dbReference type="EMBL" id="UASO01000004">
    <property type="protein sequence ID" value="SQC23504.1"/>
    <property type="molecule type" value="Genomic_DNA"/>
</dbReference>
<accession>A0A2X3DGL3</accession>
<gene>
    <name evidence="1" type="ORF">NCTC9645_03564</name>
</gene>
<organism evidence="1 2">
    <name type="scientific">Klebsiella pneumoniae</name>
    <dbReference type="NCBI Taxonomy" id="573"/>
    <lineage>
        <taxon>Bacteria</taxon>
        <taxon>Pseudomonadati</taxon>
        <taxon>Pseudomonadota</taxon>
        <taxon>Gammaproteobacteria</taxon>
        <taxon>Enterobacterales</taxon>
        <taxon>Enterobacteriaceae</taxon>
        <taxon>Klebsiella/Raoultella group</taxon>
        <taxon>Klebsiella</taxon>
        <taxon>Klebsiella pneumoniae complex</taxon>
    </lineage>
</organism>
<dbReference type="AlphaFoldDB" id="A0A2X3DGL3"/>
<dbReference type="Proteomes" id="UP000250675">
    <property type="component" value="Unassembled WGS sequence"/>
</dbReference>
<protein>
    <submittedName>
        <fullName evidence="1">Uncharacterized protein</fullName>
    </submittedName>
</protein>
<evidence type="ECO:0000313" key="1">
    <source>
        <dbReference type="EMBL" id="SQC23504.1"/>
    </source>
</evidence>
<reference evidence="1 2" key="1">
    <citation type="submission" date="2018-06" db="EMBL/GenBank/DDBJ databases">
        <authorList>
            <consortium name="Pathogen Informatics"/>
            <person name="Doyle S."/>
        </authorList>
    </citation>
    <scope>NUCLEOTIDE SEQUENCE [LARGE SCALE GENOMIC DNA]</scope>
    <source>
        <strain evidence="1 2">NCTC9645</strain>
    </source>
</reference>